<evidence type="ECO:0000256" key="1">
    <source>
        <dbReference type="SAM" id="Phobius"/>
    </source>
</evidence>
<keyword evidence="1" id="KW-0812">Transmembrane</keyword>
<gene>
    <name evidence="2" type="ORF">DS421_19g651180</name>
</gene>
<organism evidence="2 3">
    <name type="scientific">Arachis hypogaea</name>
    <name type="common">Peanut</name>
    <dbReference type="NCBI Taxonomy" id="3818"/>
    <lineage>
        <taxon>Eukaryota</taxon>
        <taxon>Viridiplantae</taxon>
        <taxon>Streptophyta</taxon>
        <taxon>Embryophyta</taxon>
        <taxon>Tracheophyta</taxon>
        <taxon>Spermatophyta</taxon>
        <taxon>Magnoliopsida</taxon>
        <taxon>eudicotyledons</taxon>
        <taxon>Gunneridae</taxon>
        <taxon>Pentapetalae</taxon>
        <taxon>rosids</taxon>
        <taxon>fabids</taxon>
        <taxon>Fabales</taxon>
        <taxon>Fabaceae</taxon>
        <taxon>Papilionoideae</taxon>
        <taxon>50 kb inversion clade</taxon>
        <taxon>dalbergioids sensu lato</taxon>
        <taxon>Dalbergieae</taxon>
        <taxon>Pterocarpus clade</taxon>
        <taxon>Arachis</taxon>
    </lineage>
</organism>
<sequence length="165" mass="18411">MRRDASEGEKVRGRERERALASGVGAAFRHRAVRSHHRASSLAIVVLGEREQGLRGSSIALLPLSRRQVLPPIRILAIAVEDATAATVVNWDQNCCCVPRAIMEMADSDHYGGVEAIRKLLELLLMSLILLLQFWVVFTFDTYSIWILYSTVTTITVMDLLPLLP</sequence>
<feature type="transmembrane region" description="Helical" evidence="1">
    <location>
        <begin position="146"/>
        <end position="164"/>
    </location>
</feature>
<name>A0A6B9V9A9_ARAHY</name>
<keyword evidence="1" id="KW-0472">Membrane</keyword>
<dbReference type="EMBL" id="CP031001">
    <property type="protein sequence ID" value="QHN77271.1"/>
    <property type="molecule type" value="Genomic_DNA"/>
</dbReference>
<evidence type="ECO:0000313" key="3">
    <source>
        <dbReference type="Proteomes" id="UP000464620"/>
    </source>
</evidence>
<proteinExistence type="predicted"/>
<feature type="transmembrane region" description="Helical" evidence="1">
    <location>
        <begin position="120"/>
        <end position="140"/>
    </location>
</feature>
<keyword evidence="1" id="KW-1133">Transmembrane helix</keyword>
<protein>
    <submittedName>
        <fullName evidence="2">Uncharacterized protein</fullName>
    </submittedName>
</protein>
<reference evidence="2 3" key="1">
    <citation type="submission" date="2020-01" db="EMBL/GenBank/DDBJ databases">
        <title>Genome sequence of Arachis hypogaea, cultivar Shitouqi.</title>
        <authorList>
            <person name="Zhuang W."/>
            <person name="Chen H."/>
            <person name="Varshney R."/>
            <person name="Wang D."/>
            <person name="Ming R."/>
        </authorList>
    </citation>
    <scope>NUCLEOTIDE SEQUENCE [LARGE SCALE GENOMIC DNA]</scope>
    <source>
        <tissue evidence="2">Young leaf</tissue>
    </source>
</reference>
<dbReference type="AlphaFoldDB" id="A0A6B9V9A9"/>
<dbReference type="Proteomes" id="UP000464620">
    <property type="component" value="Chromosome B09"/>
</dbReference>
<accession>A0A6B9V9A9</accession>
<evidence type="ECO:0000313" key="2">
    <source>
        <dbReference type="EMBL" id="QHN77271.1"/>
    </source>
</evidence>